<dbReference type="SMART" id="SM00418">
    <property type="entry name" value="HTH_ARSR"/>
    <property type="match status" value="1"/>
</dbReference>
<dbReference type="InterPro" id="IPR036388">
    <property type="entry name" value="WH-like_DNA-bd_sf"/>
</dbReference>
<dbReference type="PRINTS" id="PR00778">
    <property type="entry name" value="HTHARSR"/>
</dbReference>
<keyword evidence="7" id="KW-1185">Reference proteome</keyword>
<dbReference type="SUPFAM" id="SSF52821">
    <property type="entry name" value="Rhodanese/Cell cycle control phosphatase"/>
    <property type="match status" value="1"/>
</dbReference>
<dbReference type="InterPro" id="IPR001763">
    <property type="entry name" value="Rhodanese-like_dom"/>
</dbReference>
<evidence type="ECO:0000313" key="7">
    <source>
        <dbReference type="Proteomes" id="UP000010290"/>
    </source>
</evidence>
<evidence type="ECO:0000259" key="5">
    <source>
        <dbReference type="PROSITE" id="PS50987"/>
    </source>
</evidence>
<dbReference type="PROSITE" id="PS50206">
    <property type="entry name" value="RHODANESE_3"/>
    <property type="match status" value="1"/>
</dbReference>
<dbReference type="Gene3D" id="1.10.10.10">
    <property type="entry name" value="Winged helix-like DNA-binding domain superfamily/Winged helix DNA-binding domain"/>
    <property type="match status" value="1"/>
</dbReference>
<dbReference type="CDD" id="cd00158">
    <property type="entry name" value="RHOD"/>
    <property type="match status" value="1"/>
</dbReference>
<dbReference type="GO" id="GO:0003677">
    <property type="term" value="F:DNA binding"/>
    <property type="evidence" value="ECO:0007669"/>
    <property type="project" value="UniProtKB-KW"/>
</dbReference>
<dbReference type="InterPro" id="IPR036873">
    <property type="entry name" value="Rhodanese-like_dom_sf"/>
</dbReference>
<feature type="domain" description="HTH arsR-type" evidence="5">
    <location>
        <begin position="7"/>
        <end position="101"/>
    </location>
</feature>
<sequence length="215" mass="25014">MPIQAYLCEQLLVECAELGRALGNSHRVNIIQHLVQKEFSVDSLAKLLKLSIANASQHLQHLKRVGIVESRREGKLIYYRLSNKPVISIFFSLKQQVDYARKEFRELVNQEKILDDENCYISHYELIDALRTQSIMLIDVRSIEEFNNVHLPGAVNVPFETFEYYLALLPKNKEIIVYCRGAECFLSKHIMINLRLKGFKVRQYKEGISAIKLFQ</sequence>
<gene>
    <name evidence="6" type="ORF">OO7_02406</name>
</gene>
<dbReference type="SUPFAM" id="SSF46785">
    <property type="entry name" value="Winged helix' DNA-binding domain"/>
    <property type="match status" value="1"/>
</dbReference>
<dbReference type="PATRIC" id="fig|1141660.3.peg.481"/>
<dbReference type="InterPro" id="IPR036390">
    <property type="entry name" value="WH_DNA-bd_sf"/>
</dbReference>
<keyword evidence="3" id="KW-0804">Transcription</keyword>
<dbReference type="PANTHER" id="PTHR43132">
    <property type="entry name" value="ARSENICAL RESISTANCE OPERON REPRESSOR ARSR-RELATED"/>
    <property type="match status" value="1"/>
</dbReference>
<dbReference type="OrthoDB" id="9814704at2"/>
<dbReference type="NCBIfam" id="NF033788">
    <property type="entry name" value="HTH_metalloreg"/>
    <property type="match status" value="1"/>
</dbReference>
<dbReference type="Proteomes" id="UP000010290">
    <property type="component" value="Chromosome"/>
</dbReference>
<comment type="caution">
    <text evidence="6">The sequence shown here is derived from an EMBL/GenBank/DDBJ whole genome shotgun (WGS) entry which is preliminary data.</text>
</comment>
<dbReference type="Pfam" id="PF00581">
    <property type="entry name" value="Rhodanese"/>
    <property type="match status" value="1"/>
</dbReference>
<keyword evidence="2" id="KW-0238">DNA-binding</keyword>
<dbReference type="PROSITE" id="PS50987">
    <property type="entry name" value="HTH_ARSR_2"/>
    <property type="match status" value="1"/>
</dbReference>
<dbReference type="AlphaFoldDB" id="K8WK46"/>
<evidence type="ECO:0000313" key="6">
    <source>
        <dbReference type="EMBL" id="EKT60904.1"/>
    </source>
</evidence>
<dbReference type="GO" id="GO:0004792">
    <property type="term" value="F:thiosulfate-cyanide sulfurtransferase activity"/>
    <property type="evidence" value="ECO:0007669"/>
    <property type="project" value="InterPro"/>
</dbReference>
<organism evidence="6 7">
    <name type="scientific">Providencia sneebia DSM 19967</name>
    <dbReference type="NCBI Taxonomy" id="1141660"/>
    <lineage>
        <taxon>Bacteria</taxon>
        <taxon>Pseudomonadati</taxon>
        <taxon>Pseudomonadota</taxon>
        <taxon>Gammaproteobacteria</taxon>
        <taxon>Enterobacterales</taxon>
        <taxon>Morganellaceae</taxon>
        <taxon>Providencia</taxon>
    </lineage>
</organism>
<accession>K8WK46</accession>
<dbReference type="CDD" id="cd00090">
    <property type="entry name" value="HTH_ARSR"/>
    <property type="match status" value="1"/>
</dbReference>
<keyword evidence="1" id="KW-0805">Transcription regulation</keyword>
<dbReference type="Gene3D" id="3.40.250.10">
    <property type="entry name" value="Rhodanese-like domain"/>
    <property type="match status" value="1"/>
</dbReference>
<dbReference type="PANTHER" id="PTHR43132:SF8">
    <property type="entry name" value="HTH-TYPE TRANSCRIPTIONAL REGULATOR KMTR"/>
    <property type="match status" value="1"/>
</dbReference>
<evidence type="ECO:0000256" key="3">
    <source>
        <dbReference type="ARBA" id="ARBA00023163"/>
    </source>
</evidence>
<name>K8WK46_9GAMM</name>
<dbReference type="RefSeq" id="WP_008914362.1">
    <property type="nucleotide sequence ID" value="NZ_CM001773.1"/>
</dbReference>
<dbReference type="HOGENOM" id="CLU_108527_0_0_6"/>
<dbReference type="InterPro" id="IPR011991">
    <property type="entry name" value="ArsR-like_HTH"/>
</dbReference>
<dbReference type="EMBL" id="AKKN01000003">
    <property type="protein sequence ID" value="EKT60904.1"/>
    <property type="molecule type" value="Genomic_DNA"/>
</dbReference>
<dbReference type="SMART" id="SM00450">
    <property type="entry name" value="RHOD"/>
    <property type="match status" value="1"/>
</dbReference>
<dbReference type="Pfam" id="PF12840">
    <property type="entry name" value="HTH_20"/>
    <property type="match status" value="1"/>
</dbReference>
<proteinExistence type="predicted"/>
<dbReference type="InterPro" id="IPR051011">
    <property type="entry name" value="Metal_resp_trans_reg"/>
</dbReference>
<evidence type="ECO:0000256" key="2">
    <source>
        <dbReference type="ARBA" id="ARBA00023125"/>
    </source>
</evidence>
<feature type="domain" description="Rhodanese" evidence="4">
    <location>
        <begin position="131"/>
        <end position="212"/>
    </location>
</feature>
<dbReference type="InterPro" id="IPR001845">
    <property type="entry name" value="HTH_ArsR_DNA-bd_dom"/>
</dbReference>
<reference evidence="6 7" key="1">
    <citation type="journal article" date="2012" name="BMC Genomics">
        <title>Comparative genomics of bacteria in the genus Providencia isolated from wild Drosophila melanogaster.</title>
        <authorList>
            <person name="Galac M.R."/>
            <person name="Lazzaro B.P."/>
        </authorList>
    </citation>
    <scope>NUCLEOTIDE SEQUENCE [LARGE SCALE GENOMIC DNA]</scope>
    <source>
        <strain evidence="6 7">DSM 19967</strain>
    </source>
</reference>
<dbReference type="InterPro" id="IPR001307">
    <property type="entry name" value="Thiosulphate_STrfase_CS"/>
</dbReference>
<dbReference type="GO" id="GO:0003700">
    <property type="term" value="F:DNA-binding transcription factor activity"/>
    <property type="evidence" value="ECO:0007669"/>
    <property type="project" value="InterPro"/>
</dbReference>
<dbReference type="PROSITE" id="PS00380">
    <property type="entry name" value="RHODANESE_1"/>
    <property type="match status" value="1"/>
</dbReference>
<evidence type="ECO:0000259" key="4">
    <source>
        <dbReference type="PROSITE" id="PS50206"/>
    </source>
</evidence>
<protein>
    <submittedName>
        <fullName evidence="6">Transcriptional regulator</fullName>
    </submittedName>
</protein>
<evidence type="ECO:0000256" key="1">
    <source>
        <dbReference type="ARBA" id="ARBA00023015"/>
    </source>
</evidence>